<reference evidence="1" key="1">
    <citation type="submission" date="2014-11" db="EMBL/GenBank/DDBJ databases">
        <authorList>
            <person name="Amaro Gonzalez C."/>
        </authorList>
    </citation>
    <scope>NUCLEOTIDE SEQUENCE</scope>
</reference>
<sequence length="46" mass="5517">MQCLCRSITPQKYHTLFIHDHHRSILARGYEWRQQSILNYANEGNS</sequence>
<accession>A0A0E9TJC9</accession>
<protein>
    <submittedName>
        <fullName evidence="1">Uncharacterized protein</fullName>
    </submittedName>
</protein>
<dbReference type="EMBL" id="GBXM01054818">
    <property type="protein sequence ID" value="JAH53759.1"/>
    <property type="molecule type" value="Transcribed_RNA"/>
</dbReference>
<dbReference type="AlphaFoldDB" id="A0A0E9TJC9"/>
<organism evidence="1">
    <name type="scientific">Anguilla anguilla</name>
    <name type="common">European freshwater eel</name>
    <name type="synonym">Muraena anguilla</name>
    <dbReference type="NCBI Taxonomy" id="7936"/>
    <lineage>
        <taxon>Eukaryota</taxon>
        <taxon>Metazoa</taxon>
        <taxon>Chordata</taxon>
        <taxon>Craniata</taxon>
        <taxon>Vertebrata</taxon>
        <taxon>Euteleostomi</taxon>
        <taxon>Actinopterygii</taxon>
        <taxon>Neopterygii</taxon>
        <taxon>Teleostei</taxon>
        <taxon>Anguilliformes</taxon>
        <taxon>Anguillidae</taxon>
        <taxon>Anguilla</taxon>
    </lineage>
</organism>
<proteinExistence type="predicted"/>
<name>A0A0E9TJC9_ANGAN</name>
<evidence type="ECO:0000313" key="1">
    <source>
        <dbReference type="EMBL" id="JAH53759.1"/>
    </source>
</evidence>
<reference evidence="1" key="2">
    <citation type="journal article" date="2015" name="Fish Shellfish Immunol.">
        <title>Early steps in the European eel (Anguilla anguilla)-Vibrio vulnificus interaction in the gills: Role of the RtxA13 toxin.</title>
        <authorList>
            <person name="Callol A."/>
            <person name="Pajuelo D."/>
            <person name="Ebbesson L."/>
            <person name="Teles M."/>
            <person name="MacKenzie S."/>
            <person name="Amaro C."/>
        </authorList>
    </citation>
    <scope>NUCLEOTIDE SEQUENCE</scope>
</reference>